<dbReference type="Proteomes" id="UP000585721">
    <property type="component" value="Unassembled WGS sequence"/>
</dbReference>
<organism evidence="1 2">
    <name type="scientific">Tolumonas osonensis</name>
    <dbReference type="NCBI Taxonomy" id="675874"/>
    <lineage>
        <taxon>Bacteria</taxon>
        <taxon>Pseudomonadati</taxon>
        <taxon>Pseudomonadota</taxon>
        <taxon>Gammaproteobacteria</taxon>
        <taxon>Aeromonadales</taxon>
        <taxon>Aeromonadaceae</taxon>
        <taxon>Tolumonas</taxon>
    </lineage>
</organism>
<name>A0A841G8C6_9GAMM</name>
<gene>
    <name evidence="1" type="ORF">HNR75_001100</name>
</gene>
<proteinExistence type="predicted"/>
<comment type="caution">
    <text evidence="1">The sequence shown here is derived from an EMBL/GenBank/DDBJ whole genome shotgun (WGS) entry which is preliminary data.</text>
</comment>
<reference evidence="1 2" key="1">
    <citation type="submission" date="2020-08" db="EMBL/GenBank/DDBJ databases">
        <title>Genomic Encyclopedia of Type Strains, Phase IV (KMG-IV): sequencing the most valuable type-strain genomes for metagenomic binning, comparative biology and taxonomic classification.</title>
        <authorList>
            <person name="Goeker M."/>
        </authorList>
    </citation>
    <scope>NUCLEOTIDE SEQUENCE [LARGE SCALE GENOMIC DNA]</scope>
    <source>
        <strain evidence="1 2">DSM 22975</strain>
    </source>
</reference>
<dbReference type="Pfam" id="PF04351">
    <property type="entry name" value="PilP"/>
    <property type="match status" value="1"/>
</dbReference>
<accession>A0A841G8C6</accession>
<dbReference type="Gene3D" id="2.30.30.830">
    <property type="match status" value="1"/>
</dbReference>
<keyword evidence="2" id="KW-1185">Reference proteome</keyword>
<evidence type="ECO:0000313" key="1">
    <source>
        <dbReference type="EMBL" id="MBB6055218.1"/>
    </source>
</evidence>
<dbReference type="AlphaFoldDB" id="A0A841G8C6"/>
<dbReference type="PIRSF" id="PIRSF016481">
    <property type="entry name" value="Pilus_assembly_PilP"/>
    <property type="match status" value="1"/>
</dbReference>
<protein>
    <submittedName>
        <fullName evidence="1">Type IV pilus assembly protein PilP</fullName>
    </submittedName>
</protein>
<dbReference type="RefSeq" id="WP_188025990.1">
    <property type="nucleotide sequence ID" value="NZ_JACHGR010000003.1"/>
</dbReference>
<dbReference type="EMBL" id="JACHGR010000003">
    <property type="protein sequence ID" value="MBB6055218.1"/>
    <property type="molecule type" value="Genomic_DNA"/>
</dbReference>
<dbReference type="InterPro" id="IPR007446">
    <property type="entry name" value="PilP"/>
</dbReference>
<sequence>MKYKLLILLLSTVMISGCEQNTDLQTYVAQVKARPAQPIDPLPTITPYEPMAFTAQEARDPFIDPKPEQGQIFTKAKLKCIQPDLTRPKEELEQYSLDNLMMKGTLSDDRGLWGLVLAPGGNVYRVTASQYIGLNHGKITKVTKNDIEVVEMIPDGSGCWNNRTTTLTLNTSTTNANKKQG</sequence>
<dbReference type="PROSITE" id="PS51257">
    <property type="entry name" value="PROKAR_LIPOPROTEIN"/>
    <property type="match status" value="1"/>
</dbReference>
<evidence type="ECO:0000313" key="2">
    <source>
        <dbReference type="Proteomes" id="UP000585721"/>
    </source>
</evidence>